<reference evidence="2" key="1">
    <citation type="submission" date="2022-10" db="EMBL/GenBank/DDBJ databases">
        <title>The complete genomes of actinobacterial strains from the NBC collection.</title>
        <authorList>
            <person name="Joergensen T.S."/>
            <person name="Alvarez Arevalo M."/>
            <person name="Sterndorff E.B."/>
            <person name="Faurdal D."/>
            <person name="Vuksanovic O."/>
            <person name="Mourched A.-S."/>
            <person name="Charusanti P."/>
            <person name="Shaw S."/>
            <person name="Blin K."/>
            <person name="Weber T."/>
        </authorList>
    </citation>
    <scope>NUCLEOTIDE SEQUENCE</scope>
    <source>
        <strain evidence="2">NBC_01482</strain>
    </source>
</reference>
<keyword evidence="1" id="KW-1133">Transmembrane helix</keyword>
<feature type="transmembrane region" description="Helical" evidence="1">
    <location>
        <begin position="92"/>
        <end position="111"/>
    </location>
</feature>
<dbReference type="EMBL" id="CP109441">
    <property type="protein sequence ID" value="WUV50736.1"/>
    <property type="molecule type" value="Genomic_DNA"/>
</dbReference>
<dbReference type="InterPro" id="IPR011701">
    <property type="entry name" value="MFS"/>
</dbReference>
<keyword evidence="3" id="KW-1185">Reference proteome</keyword>
<feature type="transmembrane region" description="Helical" evidence="1">
    <location>
        <begin position="294"/>
        <end position="312"/>
    </location>
</feature>
<proteinExistence type="predicted"/>
<feature type="transmembrane region" description="Helical" evidence="1">
    <location>
        <begin position="379"/>
        <end position="400"/>
    </location>
</feature>
<evidence type="ECO:0000313" key="3">
    <source>
        <dbReference type="Proteomes" id="UP001432062"/>
    </source>
</evidence>
<dbReference type="SUPFAM" id="SSF103473">
    <property type="entry name" value="MFS general substrate transporter"/>
    <property type="match status" value="1"/>
</dbReference>
<dbReference type="PANTHER" id="PTHR23542">
    <property type="match status" value="1"/>
</dbReference>
<keyword evidence="1" id="KW-0472">Membrane</keyword>
<evidence type="ECO:0000313" key="2">
    <source>
        <dbReference type="EMBL" id="WUV50736.1"/>
    </source>
</evidence>
<dbReference type="PANTHER" id="PTHR23542:SF1">
    <property type="entry name" value="MAJOR FACILITATOR SUPERFAMILY (MFS) PROFILE DOMAIN-CONTAINING PROTEIN"/>
    <property type="match status" value="1"/>
</dbReference>
<evidence type="ECO:0000256" key="1">
    <source>
        <dbReference type="SAM" id="Phobius"/>
    </source>
</evidence>
<feature type="transmembrane region" description="Helical" evidence="1">
    <location>
        <begin position="182"/>
        <end position="201"/>
    </location>
</feature>
<feature type="transmembrane region" description="Helical" evidence="1">
    <location>
        <begin position="265"/>
        <end position="287"/>
    </location>
</feature>
<feature type="transmembrane region" description="Helical" evidence="1">
    <location>
        <begin position="62"/>
        <end position="80"/>
    </location>
</feature>
<dbReference type="InterPro" id="IPR036259">
    <property type="entry name" value="MFS_trans_sf"/>
</dbReference>
<feature type="transmembrane region" description="Helical" evidence="1">
    <location>
        <begin position="117"/>
        <end position="141"/>
    </location>
</feature>
<accession>A0ABZ1Z9K8</accession>
<feature type="transmembrane region" description="Helical" evidence="1">
    <location>
        <begin position="33"/>
        <end position="56"/>
    </location>
</feature>
<protein>
    <submittedName>
        <fullName evidence="2">MFS transporter</fullName>
    </submittedName>
</protein>
<name>A0ABZ1Z9K8_9NOCA</name>
<keyword evidence="1" id="KW-0812">Transmembrane</keyword>
<dbReference type="Gene3D" id="1.20.1250.20">
    <property type="entry name" value="MFS general substrate transporter like domains"/>
    <property type="match status" value="1"/>
</dbReference>
<organism evidence="2 3">
    <name type="scientific">Nocardia vinacea</name>
    <dbReference type="NCBI Taxonomy" id="96468"/>
    <lineage>
        <taxon>Bacteria</taxon>
        <taxon>Bacillati</taxon>
        <taxon>Actinomycetota</taxon>
        <taxon>Actinomycetes</taxon>
        <taxon>Mycobacteriales</taxon>
        <taxon>Nocardiaceae</taxon>
        <taxon>Nocardia</taxon>
    </lineage>
</organism>
<gene>
    <name evidence="2" type="ORF">OG563_22575</name>
</gene>
<feature type="transmembrane region" description="Helical" evidence="1">
    <location>
        <begin position="232"/>
        <end position="253"/>
    </location>
</feature>
<sequence length="416" mass="42773">MGLIGGVRVGGHGTLGRVRAYREVLADSAVRNVLLLGVMVRIPFFAGAVLLALHVVQTLHGSYGQAGALSSVVTLCVAASGPWRGRMLDRFGLRRTILPSIVVGAVCWSIAPFVGYGALLVLAAVAGLFDIPIFTVVRQAVIATTTEQSRQPALALESVSVEMAFMVGPVLGVAAATAWSTTLTLFGMQMALVLAGVFVWVRNPPLRCDDRGGDDKAADATVPRREWFRVEFVALCIGACVAIAVLAGSELTFVSAIREFGAQRWLGVVMAVWGFGSLVGGLVYGALHRSISTYVLLAGLGAVTIPMCFAVGPLSLGVTGFIAGALCAPTLIASVDQLSRIVPEGGRGEAIGWHGAAMTLGNGIGSSLCGVAIDAGGFPAGFAAAALLGLGLGIGLSLLVKVVRRVDREGQPAGAL</sequence>
<feature type="transmembrane region" description="Helical" evidence="1">
    <location>
        <begin position="153"/>
        <end position="176"/>
    </location>
</feature>
<dbReference type="Proteomes" id="UP001432062">
    <property type="component" value="Chromosome"/>
</dbReference>
<dbReference type="RefSeq" id="WP_327095402.1">
    <property type="nucleotide sequence ID" value="NZ_CP109149.1"/>
</dbReference>
<dbReference type="Pfam" id="PF07690">
    <property type="entry name" value="MFS_1"/>
    <property type="match status" value="1"/>
</dbReference>